<feature type="domain" description="RDRP core" evidence="2">
    <location>
        <begin position="420"/>
        <end position="1033"/>
    </location>
</feature>
<dbReference type="GO" id="GO:0030422">
    <property type="term" value="P:siRNA processing"/>
    <property type="evidence" value="ECO:0007669"/>
    <property type="project" value="TreeGrafter"/>
</dbReference>
<dbReference type="InterPro" id="IPR007855">
    <property type="entry name" value="RDRP"/>
</dbReference>
<sequence>MDLLVRYVPQEANKWTVTRAIAKVLHSDDFAPVVEGRRINFRVKLNENPAGGLRNDGTGTLTLPTEQIGHKFLNYVHKDPIKMDKNKLKFRKDSRPSPHHLAETLRKTPYVDPDIEEDRQNINEKLDKKLRVDVVQFGVLYRATYPRSEKEPLQPRSFSIEWQREYVKDSLGQLEFEYDHKLIRITLGSELTEQEGSSIAINFGSIQKIAVGYDGKPYIIFDTLTPPVIEWIRFHRTMTGDREQDYRKFKQRIGAIDEGHHIVAPYAPHLRLLLYNDPDNDVIQQFMYLCDVAGLSNSIIFRCQGPTEIEAEKKGFFQSKRLYLLHKTLAAFEWPVAFQLESLLHNGLLHTDDIDSLLPKIRELRKKKSPAFIGQLLRQFNETLQDRPPRESPMACFERVLSKFEWSPPRGVFRCCHVTFTPSRMILEGPYATQSNRVIREYEGYEDHFIRVDFRDEDRLQYRWDREVDGESFLKARVGGTLKGGFELAGRPFEFLAYSSSALREHSVWFMNPFSHPQKGQVTAASIRDSLGKFRDTELLRCPSKYAARLAQAFTATDPSVEILPHEWNEMEDLKCGKYMFTDGVGTISKALGSRIWKELSKDKRHSHLLEPSAYQIRFLGYKGVVAIDEQLDKQLDKNGNGIHMRLRESMRKFETEKDQPAPLEIAQAFQYPNTCYLNRPLVMLLEDVGVRRESLQDLQDKAVEAARTIDDDIESFYKVIADHGLGPSYRLRDLLARLKDKYNMDITPKNGKSILIDTPFLRQVRQVAMTEILRDIKHSARIPVPESYLLVGIADEGPAYEAEGHKDVFCLNESEIYVCIEDRKGETKWLEGNCSISRSPVVHPGDVQRVRAVGKPPDDKLCLFRNIKNVVVMPSKGSRSLPSCLGGGDVDGDLFSVICYDALLPTSLEEAASYDSVGTYKLDRDSTVEDICDFVVQYINSDVLGLLSDRLLTIADQSSEGMRDKNCIWLAELCSQAVDYPKQGIPVDIDNNRLPGTLIRCKPDWHAAEVVSPRKTDYYESSRALGFLFRSIQLADPVPSEQQLPVVSPMTNPISAALLEDVQLYLGESAFSESFPPEVLKTFRRYCDELRYICATHTLSNTPGIRLLEAEIVAGTILAKCSQKRWRKDRIYRMKLHSAELVKDVQKALLEDVDVTSVEEVIRGLDLAWRAWDLSLRRRNEFGADSFGLIALNTVFECLDHLSKLT</sequence>
<keyword evidence="4" id="KW-1185">Reference proteome</keyword>
<evidence type="ECO:0000313" key="3">
    <source>
        <dbReference type="EMBL" id="CAA7271601.1"/>
    </source>
</evidence>
<protein>
    <recommendedName>
        <fullName evidence="1">RNA-dependent RNA polymerase</fullName>
        <ecNumber evidence="1">2.7.7.48</ecNumber>
    </recommendedName>
</protein>
<dbReference type="GO" id="GO:0003723">
    <property type="term" value="F:RNA binding"/>
    <property type="evidence" value="ECO:0007669"/>
    <property type="project" value="UniProtKB-KW"/>
</dbReference>
<comment type="caution">
    <text evidence="3">The sequence shown here is derived from an EMBL/GenBank/DDBJ whole genome shotgun (WGS) entry which is preliminary data.</text>
</comment>
<comment type="similarity">
    <text evidence="1">Belongs to the RdRP family.</text>
</comment>
<keyword evidence="1" id="KW-0548">Nucleotidyltransferase</keyword>
<organism evidence="3 4">
    <name type="scientific">Cyclocybe aegerita</name>
    <name type="common">Black poplar mushroom</name>
    <name type="synonym">Agrocybe aegerita</name>
    <dbReference type="NCBI Taxonomy" id="1973307"/>
    <lineage>
        <taxon>Eukaryota</taxon>
        <taxon>Fungi</taxon>
        <taxon>Dikarya</taxon>
        <taxon>Basidiomycota</taxon>
        <taxon>Agaricomycotina</taxon>
        <taxon>Agaricomycetes</taxon>
        <taxon>Agaricomycetidae</taxon>
        <taxon>Agaricales</taxon>
        <taxon>Agaricineae</taxon>
        <taxon>Bolbitiaceae</taxon>
        <taxon>Cyclocybe</taxon>
    </lineage>
</organism>
<dbReference type="Pfam" id="PF05183">
    <property type="entry name" value="RdRP"/>
    <property type="match status" value="1"/>
</dbReference>
<evidence type="ECO:0000259" key="2">
    <source>
        <dbReference type="Pfam" id="PF05183"/>
    </source>
</evidence>
<dbReference type="PANTHER" id="PTHR23079:SF55">
    <property type="entry name" value="RNA-DIRECTED RNA POLYMERASE"/>
    <property type="match status" value="1"/>
</dbReference>
<gene>
    <name evidence="3" type="ORF">AAE3_LOCUS14017</name>
</gene>
<dbReference type="EC" id="2.7.7.48" evidence="1"/>
<keyword evidence="1" id="KW-0694">RNA-binding</keyword>
<dbReference type="PANTHER" id="PTHR23079">
    <property type="entry name" value="RNA-DEPENDENT RNA POLYMERASE"/>
    <property type="match status" value="1"/>
</dbReference>
<dbReference type="GO" id="GO:0003968">
    <property type="term" value="F:RNA-directed RNA polymerase activity"/>
    <property type="evidence" value="ECO:0007669"/>
    <property type="project" value="UniProtKB-KW"/>
</dbReference>
<evidence type="ECO:0000313" key="4">
    <source>
        <dbReference type="Proteomes" id="UP000467700"/>
    </source>
</evidence>
<comment type="catalytic activity">
    <reaction evidence="1">
        <text>RNA(n) + a ribonucleoside 5'-triphosphate = RNA(n+1) + diphosphate</text>
        <dbReference type="Rhea" id="RHEA:21248"/>
        <dbReference type="Rhea" id="RHEA-COMP:14527"/>
        <dbReference type="Rhea" id="RHEA-COMP:17342"/>
        <dbReference type="ChEBI" id="CHEBI:33019"/>
        <dbReference type="ChEBI" id="CHEBI:61557"/>
        <dbReference type="ChEBI" id="CHEBI:140395"/>
        <dbReference type="EC" id="2.7.7.48"/>
    </reaction>
</comment>
<keyword evidence="1" id="KW-0696">RNA-directed RNA polymerase</keyword>
<dbReference type="AlphaFoldDB" id="A0A8S0WK23"/>
<keyword evidence="1" id="KW-0808">Transferase</keyword>
<dbReference type="EMBL" id="CACVBS010000112">
    <property type="protein sequence ID" value="CAA7271601.1"/>
    <property type="molecule type" value="Genomic_DNA"/>
</dbReference>
<name>A0A8S0WK23_CYCAE</name>
<evidence type="ECO:0000256" key="1">
    <source>
        <dbReference type="RuleBase" id="RU363098"/>
    </source>
</evidence>
<proteinExistence type="inferred from homology"/>
<reference evidence="3 4" key="1">
    <citation type="submission" date="2020-01" db="EMBL/GenBank/DDBJ databases">
        <authorList>
            <person name="Gupta K D."/>
        </authorList>
    </citation>
    <scope>NUCLEOTIDE SEQUENCE [LARGE SCALE GENOMIC DNA]</scope>
</reference>
<dbReference type="OrthoDB" id="6513042at2759"/>
<accession>A0A8S0WK23</accession>
<dbReference type="GO" id="GO:0031380">
    <property type="term" value="C:nuclear RNA-directed RNA polymerase complex"/>
    <property type="evidence" value="ECO:0007669"/>
    <property type="project" value="TreeGrafter"/>
</dbReference>
<dbReference type="Proteomes" id="UP000467700">
    <property type="component" value="Unassembled WGS sequence"/>
</dbReference>
<dbReference type="InterPro" id="IPR057596">
    <property type="entry name" value="RDRP_core"/>
</dbReference>